<protein>
    <recommendedName>
        <fullName evidence="1">Fibronectin type-III domain-containing protein</fullName>
    </recommendedName>
</protein>
<evidence type="ECO:0000259" key="1">
    <source>
        <dbReference type="PROSITE" id="PS50853"/>
    </source>
</evidence>
<feature type="domain" description="Fibronectin type-III" evidence="1">
    <location>
        <begin position="125"/>
        <end position="229"/>
    </location>
</feature>
<dbReference type="InterPro" id="IPR036116">
    <property type="entry name" value="FN3_sf"/>
</dbReference>
<evidence type="ECO:0000313" key="2">
    <source>
        <dbReference type="EMBL" id="KPJ72282.1"/>
    </source>
</evidence>
<accession>A0A0S7YCJ0</accession>
<dbReference type="SUPFAM" id="SSF49265">
    <property type="entry name" value="Fibronectin type III"/>
    <property type="match status" value="1"/>
</dbReference>
<evidence type="ECO:0000313" key="3">
    <source>
        <dbReference type="Proteomes" id="UP000051012"/>
    </source>
</evidence>
<dbReference type="InterPro" id="IPR013783">
    <property type="entry name" value="Ig-like_fold"/>
</dbReference>
<name>A0A0S7YCJ0_UNCT6</name>
<dbReference type="CDD" id="cd00063">
    <property type="entry name" value="FN3"/>
    <property type="match status" value="1"/>
</dbReference>
<dbReference type="Pfam" id="PF13860">
    <property type="entry name" value="FlgD_ig"/>
    <property type="match status" value="1"/>
</dbReference>
<gene>
    <name evidence="2" type="ORF">AMJ52_06820</name>
</gene>
<dbReference type="Proteomes" id="UP000051012">
    <property type="component" value="Unassembled WGS sequence"/>
</dbReference>
<dbReference type="InterPro" id="IPR026444">
    <property type="entry name" value="Secre_tail"/>
</dbReference>
<organism evidence="2 3">
    <name type="scientific">candidate division TA06 bacterium DG_78</name>
    <dbReference type="NCBI Taxonomy" id="1703772"/>
    <lineage>
        <taxon>Bacteria</taxon>
        <taxon>Bacteria division TA06</taxon>
    </lineage>
</organism>
<proteinExistence type="predicted"/>
<dbReference type="Gene3D" id="2.60.40.10">
    <property type="entry name" value="Immunoglobulins"/>
    <property type="match status" value="1"/>
</dbReference>
<reference evidence="2 3" key="1">
    <citation type="journal article" date="2015" name="Microbiome">
        <title>Genomic resolution of linkages in carbon, nitrogen, and sulfur cycling among widespread estuary sediment bacteria.</title>
        <authorList>
            <person name="Baker B.J."/>
            <person name="Lazar C.S."/>
            <person name="Teske A.P."/>
            <person name="Dick G.J."/>
        </authorList>
    </citation>
    <scope>NUCLEOTIDE SEQUENCE [LARGE SCALE GENOMIC DNA]</scope>
    <source>
        <strain evidence="2">DG_78</strain>
    </source>
</reference>
<dbReference type="AlphaFoldDB" id="A0A0S7YCJ0"/>
<dbReference type="PROSITE" id="PS50853">
    <property type="entry name" value="FN3"/>
    <property type="match status" value="1"/>
</dbReference>
<feature type="non-terminal residue" evidence="2">
    <location>
        <position position="1"/>
    </location>
</feature>
<comment type="caution">
    <text evidence="2">The sequence shown here is derived from an EMBL/GenBank/DDBJ whole genome shotgun (WGS) entry which is preliminary data.</text>
</comment>
<sequence length="502" mass="54976">WMCVILDFPGRDPYCADLHIYDPQGRHMGMNYDTGVIEEEIPSGTLESDASGKQTATLRMLQAGTYHIELVGIGDGNYTLTFQGYRDEEVTSTEIFEGDIIEEETQATDATVTAIVGELTIYVDQPRGVPGGVTATSGWHSIKLSWNKTRGAVGYKVYYDSDASGPPYSGTDANEGPSPIDVGDVTSFQLSGLTSEIPYYIAITAYDSLSIETSYSRQVIGYVGVVVPATVDIDPNTLNLKNVGKWITCYIELPEGYSVEDIDTSTVALTAIDAESIEPPLYREDPTGIGDEDEDGIPDLMVKFDRQDLIEILIERDKKGYVELTVGGELADGTVLASSLRGHDAFEPNKIVSVEPVDAIVLTNSQRRDDAFGSSGRGPAEGTVFVGVDTITVLRKATIPDGSQTGEDIPICFALYGNHPNPFRNRTRVDYALPTRTSVDIKIYDVSGKLVKILVSKRLDPGYYQVDWRGDDNLGRSVSAGVYFIRMVTKEYKSQHKVIFVR</sequence>
<dbReference type="InterPro" id="IPR025965">
    <property type="entry name" value="FlgD/Vpr_Ig-like"/>
</dbReference>
<dbReference type="Gene3D" id="2.60.40.4070">
    <property type="match status" value="1"/>
</dbReference>
<dbReference type="NCBIfam" id="TIGR04183">
    <property type="entry name" value="Por_Secre_tail"/>
    <property type="match status" value="1"/>
</dbReference>
<dbReference type="EMBL" id="LJNI01000085">
    <property type="protein sequence ID" value="KPJ72282.1"/>
    <property type="molecule type" value="Genomic_DNA"/>
</dbReference>
<dbReference type="InterPro" id="IPR003961">
    <property type="entry name" value="FN3_dom"/>
</dbReference>